<protein>
    <submittedName>
        <fullName evidence="13">Diacylglycerol kinase family lipid kinase</fullName>
    </submittedName>
</protein>
<evidence type="ECO:0000256" key="11">
    <source>
        <dbReference type="ARBA" id="ARBA00023264"/>
    </source>
</evidence>
<dbReference type="EMBL" id="CP053708">
    <property type="protein sequence ID" value="QKE89693.1"/>
    <property type="molecule type" value="Genomic_DNA"/>
</dbReference>
<dbReference type="KEGG" id="lck:HN018_06230"/>
<name>A0A6M8HMQ6_9PROT</name>
<dbReference type="GO" id="GO:0016301">
    <property type="term" value="F:kinase activity"/>
    <property type="evidence" value="ECO:0007669"/>
    <property type="project" value="UniProtKB-KW"/>
</dbReference>
<dbReference type="Proteomes" id="UP000500767">
    <property type="component" value="Chromosome"/>
</dbReference>
<dbReference type="SMART" id="SM00046">
    <property type="entry name" value="DAGKc"/>
    <property type="match status" value="1"/>
</dbReference>
<organism evidence="13 14">
    <name type="scientific">Lichenicola cladoniae</name>
    <dbReference type="NCBI Taxonomy" id="1484109"/>
    <lineage>
        <taxon>Bacteria</taxon>
        <taxon>Pseudomonadati</taxon>
        <taxon>Pseudomonadota</taxon>
        <taxon>Alphaproteobacteria</taxon>
        <taxon>Acetobacterales</taxon>
        <taxon>Acetobacteraceae</taxon>
        <taxon>Lichenicola</taxon>
    </lineage>
</organism>
<evidence type="ECO:0000256" key="9">
    <source>
        <dbReference type="ARBA" id="ARBA00023098"/>
    </source>
</evidence>
<dbReference type="NCBIfam" id="TIGR00147">
    <property type="entry name" value="YegS/Rv2252/BmrU family lipid kinase"/>
    <property type="match status" value="1"/>
</dbReference>
<comment type="cofactor">
    <cofactor evidence="1">
        <name>Mg(2+)</name>
        <dbReference type="ChEBI" id="CHEBI:18420"/>
    </cofactor>
</comment>
<dbReference type="InterPro" id="IPR005218">
    <property type="entry name" value="Diacylglycerol/lipid_kinase"/>
</dbReference>
<keyword evidence="9" id="KW-0443">Lipid metabolism</keyword>
<dbReference type="GO" id="GO:0005524">
    <property type="term" value="F:ATP binding"/>
    <property type="evidence" value="ECO:0007669"/>
    <property type="project" value="UniProtKB-KW"/>
</dbReference>
<dbReference type="Gene3D" id="2.60.200.40">
    <property type="match status" value="1"/>
</dbReference>
<feature type="domain" description="DAGKc" evidence="12">
    <location>
        <begin position="1"/>
        <end position="125"/>
    </location>
</feature>
<dbReference type="InterPro" id="IPR050187">
    <property type="entry name" value="Lipid_Phosphate_FormReg"/>
</dbReference>
<dbReference type="InterPro" id="IPR017438">
    <property type="entry name" value="ATP-NAD_kinase_N"/>
</dbReference>
<evidence type="ECO:0000313" key="13">
    <source>
        <dbReference type="EMBL" id="QKE89693.1"/>
    </source>
</evidence>
<evidence type="ECO:0000256" key="3">
    <source>
        <dbReference type="ARBA" id="ARBA00022679"/>
    </source>
</evidence>
<keyword evidence="7" id="KW-0067">ATP-binding</keyword>
<keyword evidence="14" id="KW-1185">Reference proteome</keyword>
<dbReference type="RefSeq" id="WP_171834682.1">
    <property type="nucleotide sequence ID" value="NZ_CP053708.1"/>
</dbReference>
<keyword evidence="3" id="KW-0808">Transferase</keyword>
<dbReference type="AlphaFoldDB" id="A0A6M8HMQ6"/>
<dbReference type="PROSITE" id="PS50146">
    <property type="entry name" value="DAGK"/>
    <property type="match status" value="1"/>
</dbReference>
<keyword evidence="5" id="KW-0547">Nucleotide-binding</keyword>
<evidence type="ECO:0000256" key="1">
    <source>
        <dbReference type="ARBA" id="ARBA00001946"/>
    </source>
</evidence>
<dbReference type="Gene3D" id="3.40.50.10330">
    <property type="entry name" value="Probable inorganic polyphosphate/atp-NAD kinase, domain 1"/>
    <property type="match status" value="1"/>
</dbReference>
<keyword evidence="2" id="KW-0444">Lipid biosynthesis</keyword>
<gene>
    <name evidence="13" type="ORF">HN018_06230</name>
</gene>
<evidence type="ECO:0000256" key="10">
    <source>
        <dbReference type="ARBA" id="ARBA00023209"/>
    </source>
</evidence>
<dbReference type="Pfam" id="PF00781">
    <property type="entry name" value="DAGK_cat"/>
    <property type="match status" value="1"/>
</dbReference>
<keyword evidence="8" id="KW-0460">Magnesium</keyword>
<sequence length="315" mass="32688">MLVIYNPTAGRRRVRRLWAVLDVLVAHGIRLEVAETMHPGHARTLASEAAGAGTSLVVAAGGDGTIAEVAAGLQGAGTDLGIIPLGTANVLAHELGLPADAISLASVLTSQRTIPLWPGIMQSALGTRLFVQMLGIGFDAHVVHHISRPVKRVLGRGAYVVQTLRELPRYRFGQIRLRVDGVEMSAGSVIIAKGRLYGGPYLLAPDATTSAPGFSVMLFEHAGIGSALLAGAALPLNMLGRLPGLTHHRASEIELLDQTGLPAQADGDPAGMAPLRVTDADAALRVLVGRLQSSDTGVATIVPSIPSPGYHSAPV</sequence>
<evidence type="ECO:0000256" key="8">
    <source>
        <dbReference type="ARBA" id="ARBA00022842"/>
    </source>
</evidence>
<keyword evidence="10" id="KW-0594">Phospholipid biosynthesis</keyword>
<dbReference type="InterPro" id="IPR001206">
    <property type="entry name" value="Diacylglycerol_kinase_cat_dom"/>
</dbReference>
<evidence type="ECO:0000259" key="12">
    <source>
        <dbReference type="PROSITE" id="PS50146"/>
    </source>
</evidence>
<accession>A0A6M8HMQ6</accession>
<keyword evidence="4" id="KW-0479">Metal-binding</keyword>
<evidence type="ECO:0000256" key="5">
    <source>
        <dbReference type="ARBA" id="ARBA00022741"/>
    </source>
</evidence>
<reference evidence="13 14" key="1">
    <citation type="journal article" date="2014" name="World J. Microbiol. Biotechnol.">
        <title>Biodiversity and physiological characteristics of Antarctic and Arctic lichens-associated bacteria.</title>
        <authorList>
            <person name="Lee Y.M."/>
            <person name="Kim E.H."/>
            <person name="Lee H.K."/>
            <person name="Hong S.G."/>
        </authorList>
    </citation>
    <scope>NUCLEOTIDE SEQUENCE [LARGE SCALE GENOMIC DNA]</scope>
    <source>
        <strain evidence="13 14">PAMC 26569</strain>
    </source>
</reference>
<dbReference type="PANTHER" id="PTHR12358">
    <property type="entry name" value="SPHINGOSINE KINASE"/>
    <property type="match status" value="1"/>
</dbReference>
<dbReference type="Pfam" id="PF19279">
    <property type="entry name" value="YegS_C"/>
    <property type="match status" value="1"/>
</dbReference>
<dbReference type="InterPro" id="IPR016064">
    <property type="entry name" value="NAD/diacylglycerol_kinase_sf"/>
</dbReference>
<dbReference type="GO" id="GO:0008654">
    <property type="term" value="P:phospholipid biosynthetic process"/>
    <property type="evidence" value="ECO:0007669"/>
    <property type="project" value="UniProtKB-KW"/>
</dbReference>
<evidence type="ECO:0000256" key="7">
    <source>
        <dbReference type="ARBA" id="ARBA00022840"/>
    </source>
</evidence>
<dbReference type="SUPFAM" id="SSF111331">
    <property type="entry name" value="NAD kinase/diacylglycerol kinase-like"/>
    <property type="match status" value="1"/>
</dbReference>
<evidence type="ECO:0000313" key="14">
    <source>
        <dbReference type="Proteomes" id="UP000500767"/>
    </source>
</evidence>
<keyword evidence="6 13" id="KW-0418">Kinase</keyword>
<dbReference type="GO" id="GO:0005886">
    <property type="term" value="C:plasma membrane"/>
    <property type="evidence" value="ECO:0007669"/>
    <property type="project" value="TreeGrafter"/>
</dbReference>
<keyword evidence="11" id="KW-1208">Phospholipid metabolism</keyword>
<evidence type="ECO:0000256" key="2">
    <source>
        <dbReference type="ARBA" id="ARBA00022516"/>
    </source>
</evidence>
<dbReference type="InterPro" id="IPR045540">
    <property type="entry name" value="YegS/DAGK_C"/>
</dbReference>
<dbReference type="GO" id="GO:0046872">
    <property type="term" value="F:metal ion binding"/>
    <property type="evidence" value="ECO:0007669"/>
    <property type="project" value="UniProtKB-KW"/>
</dbReference>
<dbReference type="PANTHER" id="PTHR12358:SF106">
    <property type="entry name" value="LIPID KINASE YEGS"/>
    <property type="match status" value="1"/>
</dbReference>
<proteinExistence type="predicted"/>
<evidence type="ECO:0000256" key="6">
    <source>
        <dbReference type="ARBA" id="ARBA00022777"/>
    </source>
</evidence>
<evidence type="ECO:0000256" key="4">
    <source>
        <dbReference type="ARBA" id="ARBA00022723"/>
    </source>
</evidence>